<evidence type="ECO:0000256" key="2">
    <source>
        <dbReference type="ARBA" id="ARBA00004922"/>
    </source>
</evidence>
<comment type="catalytic activity">
    <reaction evidence="16">
        <text>a 3-O-[N-acetyl-alpha-D-galactosaminyl]-L-threonyl-[protein] + CMP-N-acetyl-beta-neuraminate = a 3-O-[N-acetyl-alpha-neuraminosyl-(2-&gt;6)-N-acetyl-alpha-D-galactosaminyl]-L-threonyl-[protein] + CMP + H(+)</text>
        <dbReference type="Rhea" id="RHEA:81643"/>
        <dbReference type="Rhea" id="RHEA-COMP:11689"/>
        <dbReference type="Rhea" id="RHEA-COMP:19720"/>
        <dbReference type="ChEBI" id="CHEBI:15378"/>
        <dbReference type="ChEBI" id="CHEBI:57812"/>
        <dbReference type="ChEBI" id="CHEBI:60377"/>
        <dbReference type="ChEBI" id="CHEBI:87075"/>
        <dbReference type="ChEBI" id="CHEBI:231970"/>
    </reaction>
    <physiologicalReaction direction="left-to-right" evidence="16">
        <dbReference type="Rhea" id="RHEA:81644"/>
    </physiologicalReaction>
</comment>
<keyword evidence="10" id="KW-0472">Membrane</keyword>
<evidence type="ECO:0000256" key="12">
    <source>
        <dbReference type="ARBA" id="ARBA00023180"/>
    </source>
</evidence>
<dbReference type="AlphaFoldDB" id="A0A8C3BUI0"/>
<dbReference type="InterPro" id="IPR001675">
    <property type="entry name" value="Glyco_trans_29"/>
</dbReference>
<evidence type="ECO:0000256" key="1">
    <source>
        <dbReference type="ARBA" id="ARBA00004323"/>
    </source>
</evidence>
<evidence type="ECO:0000256" key="17">
    <source>
        <dbReference type="SAM" id="MobiDB-lite"/>
    </source>
</evidence>
<proteinExistence type="inferred from homology"/>
<dbReference type="PANTHER" id="PTHR45941">
    <property type="entry name" value="ALPHA-N-ACETYLGALACTOSAMINIDE ALPHA-2,6-SIALYLTRANSFERASE 2-LIKE-RELATED"/>
    <property type="match status" value="1"/>
</dbReference>
<dbReference type="GO" id="GO:0000139">
    <property type="term" value="C:Golgi membrane"/>
    <property type="evidence" value="ECO:0007669"/>
    <property type="project" value="UniProtKB-SubCell"/>
</dbReference>
<reference evidence="18" key="1">
    <citation type="submission" date="2018-09" db="EMBL/GenBank/DDBJ databases">
        <title>Common duck and Muscovy duck high density SNP chip.</title>
        <authorList>
            <person name="Vignal A."/>
            <person name="Thebault N."/>
            <person name="Warren W.C."/>
        </authorList>
    </citation>
    <scope>NUCLEOTIDE SEQUENCE [LARGE SCALE GENOMIC DNA]</scope>
</reference>
<evidence type="ECO:0000256" key="13">
    <source>
        <dbReference type="ARBA" id="ARBA00036348"/>
    </source>
</evidence>
<evidence type="ECO:0000256" key="5">
    <source>
        <dbReference type="ARBA" id="ARBA00022679"/>
    </source>
</evidence>
<organism evidence="18 19">
    <name type="scientific">Cairina moschata</name>
    <name type="common">Muscovy duck</name>
    <dbReference type="NCBI Taxonomy" id="8855"/>
    <lineage>
        <taxon>Eukaryota</taxon>
        <taxon>Metazoa</taxon>
        <taxon>Chordata</taxon>
        <taxon>Craniata</taxon>
        <taxon>Vertebrata</taxon>
        <taxon>Euteleostomi</taxon>
        <taxon>Archelosauria</taxon>
        <taxon>Archosauria</taxon>
        <taxon>Dinosauria</taxon>
        <taxon>Saurischia</taxon>
        <taxon>Theropoda</taxon>
        <taxon>Coelurosauria</taxon>
        <taxon>Aves</taxon>
        <taxon>Neognathae</taxon>
        <taxon>Galloanserae</taxon>
        <taxon>Anseriformes</taxon>
        <taxon>Anatidae</taxon>
        <taxon>Anatinae</taxon>
        <taxon>Cairina</taxon>
    </lineage>
</organism>
<evidence type="ECO:0000256" key="9">
    <source>
        <dbReference type="ARBA" id="ARBA00023034"/>
    </source>
</evidence>
<keyword evidence="4" id="KW-0328">Glycosyltransferase</keyword>
<dbReference type="CDD" id="cd23973">
    <property type="entry name" value="GT29_ST6GALNAC1"/>
    <property type="match status" value="1"/>
</dbReference>
<feature type="compositionally biased region" description="Basic and acidic residues" evidence="17">
    <location>
        <begin position="264"/>
        <end position="286"/>
    </location>
</feature>
<dbReference type="PANTHER" id="PTHR45941:SF1">
    <property type="entry name" value="ALPHA-N-ACETYLGALACTOSAMINIDE ALPHA-2,6-SIALYLTRANSFERASE 1"/>
    <property type="match status" value="1"/>
</dbReference>
<keyword evidence="8" id="KW-1133">Transmembrane helix</keyword>
<dbReference type="Proteomes" id="UP000694556">
    <property type="component" value="Chromosome 19"/>
</dbReference>
<evidence type="ECO:0000313" key="19">
    <source>
        <dbReference type="Proteomes" id="UP000694556"/>
    </source>
</evidence>
<evidence type="ECO:0000256" key="16">
    <source>
        <dbReference type="ARBA" id="ARBA00052285"/>
    </source>
</evidence>
<keyword evidence="5" id="KW-0808">Transferase</keyword>
<keyword evidence="12" id="KW-0325">Glycoprotein</keyword>
<feature type="compositionally biased region" description="Basic and acidic residues" evidence="17">
    <location>
        <begin position="295"/>
        <end position="307"/>
    </location>
</feature>
<evidence type="ECO:0000256" key="8">
    <source>
        <dbReference type="ARBA" id="ARBA00022989"/>
    </source>
</evidence>
<keyword evidence="19" id="KW-1185">Reference proteome</keyword>
<comment type="catalytic activity">
    <reaction evidence="15">
        <text>a 3-O-[N-acetyl-alpha-neuraminyl-(2-&gt;3)-beta-D-galactosyl-(1-&gt;3)-N-acetyl-alpha-D-galactosaminyl]-L-threonyl-[protein] + CMP-N-acetyl-beta-neuraminate = a 3-O-{alpha-Neu5Ac-(2-&gt;3)-beta-D-Gal-(1-&gt;3)-[alpha-Neu5Ac-(2-&gt;6)]-alpha-D-GalNAc}-L-threonyl-[protein] + CMP + H(+)</text>
        <dbReference type="Rhea" id="RHEA:81659"/>
        <dbReference type="Rhea" id="RHEA-COMP:14417"/>
        <dbReference type="Rhea" id="RHEA-COMP:16763"/>
        <dbReference type="ChEBI" id="CHEBI:15378"/>
        <dbReference type="ChEBI" id="CHEBI:57812"/>
        <dbReference type="ChEBI" id="CHEBI:60377"/>
        <dbReference type="ChEBI" id="CHEBI:139598"/>
        <dbReference type="ChEBI" id="CHEBI:156398"/>
    </reaction>
    <physiologicalReaction direction="left-to-right" evidence="15">
        <dbReference type="Rhea" id="RHEA:81660"/>
    </physiologicalReaction>
</comment>
<comment type="pathway">
    <text evidence="2">Protein modification; protein glycosylation.</text>
</comment>
<comment type="similarity">
    <text evidence="3">Belongs to the glycosyltransferase 29 family.</text>
</comment>
<reference evidence="18" key="3">
    <citation type="submission" date="2025-09" db="UniProtKB">
        <authorList>
            <consortium name="Ensembl"/>
        </authorList>
    </citation>
    <scope>IDENTIFICATION</scope>
</reference>
<dbReference type="Ensembl" id="ENSCMMT00000012781.1">
    <property type="protein sequence ID" value="ENSCMMP00000011618.1"/>
    <property type="gene ID" value="ENSCMMG00000007364.1"/>
</dbReference>
<evidence type="ECO:0000256" key="7">
    <source>
        <dbReference type="ARBA" id="ARBA00022968"/>
    </source>
</evidence>
<evidence type="ECO:0000256" key="15">
    <source>
        <dbReference type="ARBA" id="ARBA00050664"/>
    </source>
</evidence>
<keyword evidence="7" id="KW-0735">Signal-anchor</keyword>
<keyword evidence="6" id="KW-0812">Transmembrane</keyword>
<dbReference type="GO" id="GO:0009312">
    <property type="term" value="P:oligosaccharide biosynthetic process"/>
    <property type="evidence" value="ECO:0007669"/>
    <property type="project" value="TreeGrafter"/>
</dbReference>
<evidence type="ECO:0000256" key="10">
    <source>
        <dbReference type="ARBA" id="ARBA00023136"/>
    </source>
</evidence>
<dbReference type="InterPro" id="IPR038578">
    <property type="entry name" value="GT29-like_sf"/>
</dbReference>
<feature type="region of interest" description="Disordered" evidence="17">
    <location>
        <begin position="213"/>
        <end position="234"/>
    </location>
</feature>
<evidence type="ECO:0000256" key="6">
    <source>
        <dbReference type="ARBA" id="ARBA00022692"/>
    </source>
</evidence>
<evidence type="ECO:0000256" key="11">
    <source>
        <dbReference type="ARBA" id="ARBA00023157"/>
    </source>
</evidence>
<evidence type="ECO:0000313" key="18">
    <source>
        <dbReference type="Ensembl" id="ENSCMMP00000011618.1"/>
    </source>
</evidence>
<evidence type="ECO:0000256" key="3">
    <source>
        <dbReference type="ARBA" id="ARBA00006003"/>
    </source>
</evidence>
<name>A0A8C3BUI0_CAIMO</name>
<comment type="catalytic activity">
    <reaction evidence="13">
        <text>a beta-D-galactosyl-(1-&gt;3)-N-acetyl-alpha-D-galactosaminyl derivative + CMP-N-acetyl-beta-neuraminate = a beta-D-galactosyl-(1-&gt;3)-[N-acetyl-alpha-neuraminyl-(2-&gt;6)]-N-acetyl-alpha-D-galactosaminyl derivative + CMP + H(+)</text>
        <dbReference type="Rhea" id="RHEA:11136"/>
        <dbReference type="ChEBI" id="CHEBI:15378"/>
        <dbReference type="ChEBI" id="CHEBI:57812"/>
        <dbReference type="ChEBI" id="CHEBI:60377"/>
        <dbReference type="ChEBI" id="CHEBI:133470"/>
        <dbReference type="ChEBI" id="CHEBI:140764"/>
        <dbReference type="EC" id="2.4.3.3"/>
    </reaction>
    <physiologicalReaction direction="left-to-right" evidence="13">
        <dbReference type="Rhea" id="RHEA:11137"/>
    </physiologicalReaction>
</comment>
<feature type="region of interest" description="Disordered" evidence="17">
    <location>
        <begin position="263"/>
        <end position="320"/>
    </location>
</feature>
<evidence type="ECO:0000256" key="4">
    <source>
        <dbReference type="ARBA" id="ARBA00022676"/>
    </source>
</evidence>
<sequence length="672" mass="75856">MCLTAFYCSFTAPLLLLYCLLSAYFRKLLSGNVVLEHGWSYACSKVCVSVPTGGNAVRPFSIFQRTPDVLQVDTQEQQRSDYSHNGSASGISEVGLERNTTRLEQGTAEGTPSWEEEQQKNTTRPLPGAEEAKEKVTVKQPPEVEGIKSSTVETATRVEGNKEKTAARLAPGAEEAMQNVTLKQPPEVEGIKSATVETATKVEGNKEKTAARLAPGAEEAMQKVTVKPPPEVEGIKSATVETATRVEGNKEKTVVRQTPGVKEGVNDKITPKSLPREEGAKEKTTEKPSSGVKVAHGDNTAKEKTTPKDPSLSVKTVRPVTQTAAVTEKKRLRAADFKSEPQWDFEDEYLLDSSAPPATCSESVKAKAAKSDWLRDLFLPNIMLFTDKRYFNDREWDRLEHFAPPYGFMELNYSLVKEVMTLLPPHPHQQLLLANSSRNESTCISCAVVGNGGILNNSGMGQEIDSHDYVFRVSGAVIKGYEKDVGTKTSFYGFTAYSLVSSLQILGHKGFSKIPRGKHIRYIHFLEGARDYEWLKALLLNKDIRKGFLNHYGQRPRDRFDEDFTLDKYLVVHPDFLRYMKNRFLKSKSLQKHYWRLYRPTTGAFLLLTALHLCDQVSAYGYITEGHEKYSDHYYDKEWKRLIFYINHDFNLEKQVWKKLHDENIIRLYQRS</sequence>
<protein>
    <recommendedName>
        <fullName evidence="14">alpha-N-acetylgalactosaminide alpha-2,6-sialyltransferase</fullName>
        <ecNumber evidence="14">2.4.3.3</ecNumber>
    </recommendedName>
</protein>
<dbReference type="Pfam" id="PF00777">
    <property type="entry name" value="Glyco_transf_29"/>
    <property type="match status" value="1"/>
</dbReference>
<dbReference type="GO" id="GO:1901137">
    <property type="term" value="P:carbohydrate derivative biosynthetic process"/>
    <property type="evidence" value="ECO:0007669"/>
    <property type="project" value="UniProtKB-ARBA"/>
</dbReference>
<comment type="subcellular location">
    <subcellularLocation>
        <location evidence="1">Golgi apparatus membrane</location>
        <topology evidence="1">Single-pass type II membrane protein</topology>
    </subcellularLocation>
</comment>
<accession>A0A8C3BUI0</accession>
<dbReference type="Gene3D" id="3.90.1480.20">
    <property type="entry name" value="Glycosyl transferase family 29"/>
    <property type="match status" value="1"/>
</dbReference>
<reference evidence="18" key="2">
    <citation type="submission" date="2025-08" db="UniProtKB">
        <authorList>
            <consortium name="Ensembl"/>
        </authorList>
    </citation>
    <scope>IDENTIFICATION</scope>
</reference>
<feature type="region of interest" description="Disordered" evidence="17">
    <location>
        <begin position="73"/>
        <end position="142"/>
    </location>
</feature>
<dbReference type="EC" id="2.4.3.3" evidence="14"/>
<evidence type="ECO:0000256" key="14">
    <source>
        <dbReference type="ARBA" id="ARBA00039109"/>
    </source>
</evidence>
<keyword evidence="9" id="KW-0333">Golgi apparatus</keyword>
<dbReference type="FunFam" id="3.90.1480.20:FF:000013">
    <property type="entry name" value="ST6 N-acetylgalactosaminide alpha-2,6-sialyltransferase 1"/>
    <property type="match status" value="1"/>
</dbReference>
<dbReference type="GO" id="GO:0001665">
    <property type="term" value="F:alpha-N-acetylgalactosaminide alpha-2,6-sialyltransferase activity"/>
    <property type="evidence" value="ECO:0007669"/>
    <property type="project" value="UniProtKB-EC"/>
</dbReference>
<keyword evidence="11" id="KW-1015">Disulfide bond</keyword>